<keyword evidence="1" id="KW-0614">Plasmid</keyword>
<sequence length="52" mass="5835">MNHLVDHLHLAGLFRRGRLTEEEAINLGSYYHLHPLPRPAVFTASLGGHATF</sequence>
<dbReference type="RefSeq" id="WP_156525056.1">
    <property type="nucleotide sequence ID" value="NZ_CP096567.1"/>
</dbReference>
<dbReference type="Proteomes" id="UP000831484">
    <property type="component" value="Plasmid pdjl-6-4"/>
</dbReference>
<dbReference type="AlphaFoldDB" id="A0AB38RP10"/>
<reference evidence="2" key="1">
    <citation type="journal article" date="2022" name="Environ. Microbiol.">
        <title>Functional analysis, diversity, and distribution of carbendazim hydrolases MheI and CbmA, responsible for the initial step in carbendazim degradation.</title>
        <authorList>
            <person name="Zhang M."/>
            <person name="Bai X."/>
            <person name="Li Q."/>
            <person name="Zhang L."/>
            <person name="Zhu Q."/>
            <person name="Gao S."/>
            <person name="Ke Z."/>
            <person name="Jiang M."/>
            <person name="Hu J."/>
            <person name="Qiu J."/>
            <person name="Hong Q."/>
        </authorList>
    </citation>
    <scope>NUCLEOTIDE SEQUENCE [LARGE SCALE GENOMIC DNA]</scope>
    <source>
        <strain evidence="2">djl-6</strain>
    </source>
</reference>
<evidence type="ECO:0000313" key="1">
    <source>
        <dbReference type="EMBL" id="UPU46834.1"/>
    </source>
</evidence>
<organism evidence="1 2">
    <name type="scientific">Rhodococcus qingshengii JCM 15477</name>
    <dbReference type="NCBI Taxonomy" id="1303681"/>
    <lineage>
        <taxon>Bacteria</taxon>
        <taxon>Bacillati</taxon>
        <taxon>Actinomycetota</taxon>
        <taxon>Actinomycetes</taxon>
        <taxon>Mycobacteriales</taxon>
        <taxon>Nocardiaceae</taxon>
        <taxon>Rhodococcus</taxon>
        <taxon>Rhodococcus erythropolis group</taxon>
    </lineage>
</organism>
<proteinExistence type="predicted"/>
<accession>A0AB38RP10</accession>
<keyword evidence="2" id="KW-1185">Reference proteome</keyword>
<evidence type="ECO:0000313" key="2">
    <source>
        <dbReference type="Proteomes" id="UP000831484"/>
    </source>
</evidence>
<geneLocation type="plasmid" evidence="1 2">
    <name>pdjl-6-4</name>
</geneLocation>
<gene>
    <name evidence="1" type="ORF">M0639_32100</name>
</gene>
<protein>
    <submittedName>
        <fullName evidence="1">Uncharacterized protein</fullName>
    </submittedName>
</protein>
<name>A0AB38RP10_RHOSG</name>
<dbReference type="EMBL" id="CP096567">
    <property type="protein sequence ID" value="UPU46834.1"/>
    <property type="molecule type" value="Genomic_DNA"/>
</dbReference>